<organism evidence="9 10">
    <name type="scientific">Periconia digitata</name>
    <dbReference type="NCBI Taxonomy" id="1303443"/>
    <lineage>
        <taxon>Eukaryota</taxon>
        <taxon>Fungi</taxon>
        <taxon>Dikarya</taxon>
        <taxon>Ascomycota</taxon>
        <taxon>Pezizomycotina</taxon>
        <taxon>Dothideomycetes</taxon>
        <taxon>Pleosporomycetidae</taxon>
        <taxon>Pleosporales</taxon>
        <taxon>Massarineae</taxon>
        <taxon>Periconiaceae</taxon>
        <taxon>Periconia</taxon>
    </lineage>
</organism>
<dbReference type="Pfam" id="PF17681">
    <property type="entry name" value="GCP_N_terminal"/>
    <property type="match status" value="1"/>
</dbReference>
<dbReference type="InterPro" id="IPR042241">
    <property type="entry name" value="GCP_C_sf"/>
</dbReference>
<dbReference type="GO" id="GO:0043015">
    <property type="term" value="F:gamma-tubulin binding"/>
    <property type="evidence" value="ECO:0007669"/>
    <property type="project" value="InterPro"/>
</dbReference>
<feature type="region of interest" description="Disordered" evidence="6">
    <location>
        <begin position="74"/>
        <end position="101"/>
    </location>
</feature>
<dbReference type="EMBL" id="CAOQHR010000004">
    <property type="protein sequence ID" value="CAI6334068.1"/>
    <property type="molecule type" value="Genomic_DNA"/>
</dbReference>
<dbReference type="Gene3D" id="1.20.120.1900">
    <property type="entry name" value="Gamma-tubulin complex, C-terminal domain"/>
    <property type="match status" value="1"/>
</dbReference>
<dbReference type="InterPro" id="IPR007259">
    <property type="entry name" value="GCP"/>
</dbReference>
<reference evidence="9" key="1">
    <citation type="submission" date="2023-01" db="EMBL/GenBank/DDBJ databases">
        <authorList>
            <person name="Van Ghelder C."/>
            <person name="Rancurel C."/>
        </authorList>
    </citation>
    <scope>NUCLEOTIDE SEQUENCE</scope>
    <source>
        <strain evidence="9">CNCM I-4278</strain>
    </source>
</reference>
<evidence type="ECO:0000256" key="2">
    <source>
        <dbReference type="ARBA" id="ARBA00022490"/>
    </source>
</evidence>
<dbReference type="AlphaFoldDB" id="A0A9W4XJN5"/>
<dbReference type="Proteomes" id="UP001152607">
    <property type="component" value="Unassembled WGS sequence"/>
</dbReference>
<comment type="subcellular location">
    <subcellularLocation>
        <location evidence="5">Cytoplasm</location>
        <location evidence="5">Cytoskeleton</location>
        <location evidence="5">Microtubule organizing center</location>
    </subcellularLocation>
</comment>
<feature type="domain" description="Gamma tubulin complex component protein N-terminal" evidence="8">
    <location>
        <begin position="179"/>
        <end position="510"/>
    </location>
</feature>
<dbReference type="GO" id="GO:0005816">
    <property type="term" value="C:spindle pole body"/>
    <property type="evidence" value="ECO:0007669"/>
    <property type="project" value="UniProtKB-ARBA"/>
</dbReference>
<feature type="region of interest" description="Disordered" evidence="6">
    <location>
        <begin position="469"/>
        <end position="491"/>
    </location>
</feature>
<evidence type="ECO:0000259" key="8">
    <source>
        <dbReference type="Pfam" id="PF17681"/>
    </source>
</evidence>
<name>A0A9W4XJN5_9PLEO</name>
<dbReference type="GO" id="GO:0051011">
    <property type="term" value="F:microtubule minus-end binding"/>
    <property type="evidence" value="ECO:0007669"/>
    <property type="project" value="TreeGrafter"/>
</dbReference>
<protein>
    <recommendedName>
        <fullName evidence="5">Spindle pole body component</fullName>
    </recommendedName>
</protein>
<dbReference type="PANTHER" id="PTHR19302:SF70">
    <property type="entry name" value="GAMMA-TUBULIN COMPLEX COMPONENT 6"/>
    <property type="match status" value="1"/>
</dbReference>
<evidence type="ECO:0000256" key="4">
    <source>
        <dbReference type="ARBA" id="ARBA00023212"/>
    </source>
</evidence>
<feature type="compositionally biased region" description="Low complexity" evidence="6">
    <location>
        <begin position="471"/>
        <end position="483"/>
    </location>
</feature>
<dbReference type="GO" id="GO:0051321">
    <property type="term" value="P:meiotic cell cycle"/>
    <property type="evidence" value="ECO:0007669"/>
    <property type="project" value="TreeGrafter"/>
</dbReference>
<keyword evidence="3 5" id="KW-0493">Microtubule</keyword>
<dbReference type="GO" id="GO:0031122">
    <property type="term" value="P:cytoplasmic microtubule organization"/>
    <property type="evidence" value="ECO:0007669"/>
    <property type="project" value="TreeGrafter"/>
</dbReference>
<dbReference type="GO" id="GO:0000930">
    <property type="term" value="C:gamma-tubulin complex"/>
    <property type="evidence" value="ECO:0007669"/>
    <property type="project" value="TreeGrafter"/>
</dbReference>
<gene>
    <name evidence="9" type="ORF">PDIGIT_LOCUS7122</name>
</gene>
<evidence type="ECO:0000256" key="1">
    <source>
        <dbReference type="ARBA" id="ARBA00010337"/>
    </source>
</evidence>
<dbReference type="GO" id="GO:0005874">
    <property type="term" value="C:microtubule"/>
    <property type="evidence" value="ECO:0007669"/>
    <property type="project" value="UniProtKB-KW"/>
</dbReference>
<feature type="domain" description="Gamma tubulin complex component C-terminal" evidence="7">
    <location>
        <begin position="582"/>
        <end position="930"/>
    </location>
</feature>
<feature type="compositionally biased region" description="Polar residues" evidence="6">
    <location>
        <begin position="89"/>
        <end position="101"/>
    </location>
</feature>
<comment type="similarity">
    <text evidence="1 5">Belongs to the TUBGCP family.</text>
</comment>
<dbReference type="Pfam" id="PF04130">
    <property type="entry name" value="GCP_C_terminal"/>
    <property type="match status" value="1"/>
</dbReference>
<dbReference type="GO" id="GO:0007020">
    <property type="term" value="P:microtubule nucleation"/>
    <property type="evidence" value="ECO:0007669"/>
    <property type="project" value="InterPro"/>
</dbReference>
<dbReference type="FunFam" id="1.20.120.1900:FF:000013">
    <property type="entry name" value="Spindle pole body component"/>
    <property type="match status" value="1"/>
</dbReference>
<dbReference type="InterPro" id="IPR040457">
    <property type="entry name" value="GCP_C"/>
</dbReference>
<evidence type="ECO:0000256" key="6">
    <source>
        <dbReference type="SAM" id="MobiDB-lite"/>
    </source>
</evidence>
<accession>A0A9W4XJN5</accession>
<keyword evidence="2 5" id="KW-0963">Cytoplasm</keyword>
<evidence type="ECO:0000313" key="10">
    <source>
        <dbReference type="Proteomes" id="UP001152607"/>
    </source>
</evidence>
<evidence type="ECO:0000313" key="9">
    <source>
        <dbReference type="EMBL" id="CAI6334068.1"/>
    </source>
</evidence>
<dbReference type="GO" id="GO:0000922">
    <property type="term" value="C:spindle pole"/>
    <property type="evidence" value="ECO:0007669"/>
    <property type="project" value="InterPro"/>
</dbReference>
<dbReference type="PANTHER" id="PTHR19302">
    <property type="entry name" value="GAMMA TUBULIN COMPLEX PROTEIN"/>
    <property type="match status" value="1"/>
</dbReference>
<dbReference type="InterPro" id="IPR041470">
    <property type="entry name" value="GCP_N"/>
</dbReference>
<proteinExistence type="inferred from homology"/>
<evidence type="ECO:0000256" key="3">
    <source>
        <dbReference type="ARBA" id="ARBA00022701"/>
    </source>
</evidence>
<sequence length="935" mass="104519">MPQHAGGGNDHDHVLWRDAFATADLYKSSSLFDDASAHESLLFAPLQLDVPAIQLNHPYAPKAPLDQELHLPDPATFEFGPLPTLAAPSDQSTVSLEPASTDTDHVQDDLWQIALDLGPANQHVTFHSWDVFEDPTHSEQQSPYFAEAGQQPFDASLVTDEAKAPAGRVLQSNLLLESLWNLGIGRSSILFTFNPKTASFEPAVSDGRASGISLRAAQSVINHFIDTGNAFVYLRSFVERTVATIASISARIALATSISTILSTFEHYLGQHSAHISSLLQLQRLFEKPRVILSHLCRAVETTKQARTNEQLSSILHHRALEAEEGDDGLRLLSSEILRRVAQPSMDIVGEWIGIQQEQHTAPVAERGSFVHVHDSSEYGPEEYAYRSEAMPDYVSVEDGRTIFETGNSLRFVKSHHPEHPLASMTKHSVQPPSLEWGFTWKDIEDISRKAKDYEEELRTAILGFSKGRGSTTATTTVTSSKPTKPPNESLGGNDFGAYLNETMQVFDASPGQPHKELPNELMQLTERILDSAVLSKSASSSSKFAPPLSTTSTLSIRPLLTAQAKLVNATTLRLFFRSHQLQLHFSLQRQYQLLGDGVFSSRLASALFDPERESAERHKGQMRSGVHMGLHLGSRENWPPASSELRLALMGVLSESYYSSALFHSIQDQASKTEQRRKNDELPGQLNFAVRQLTEVDMERIMDPYGLYAIDFLRLQYVPPNPLNLVISSSALEKYDTIFKFLLRLLRLLYVVGRLPQQYADVESRYFRMEAHHFVTTLSTYIFQTGIAEHWDVFSSYIGTLERRLSEEDAASELGTHVTESLGTLRDAHEKCLDSILFSLLLRNRQRKVMALMEEIFELILLFAKRQSPELLVAESAKDLYINLKGKIRVFLGVCRQLTGRKGYGKGRGTAEENTLERLIVLLEMNGYFSKSVN</sequence>
<comment type="caution">
    <text evidence="9">The sequence shown here is derived from an EMBL/GenBank/DDBJ whole genome shotgun (WGS) entry which is preliminary data.</text>
</comment>
<evidence type="ECO:0000256" key="5">
    <source>
        <dbReference type="RuleBase" id="RU363050"/>
    </source>
</evidence>
<dbReference type="GO" id="GO:0051225">
    <property type="term" value="P:spindle assembly"/>
    <property type="evidence" value="ECO:0007669"/>
    <property type="project" value="TreeGrafter"/>
</dbReference>
<keyword evidence="10" id="KW-1185">Reference proteome</keyword>
<dbReference type="GO" id="GO:0000278">
    <property type="term" value="P:mitotic cell cycle"/>
    <property type="evidence" value="ECO:0007669"/>
    <property type="project" value="TreeGrafter"/>
</dbReference>
<keyword evidence="4 5" id="KW-0206">Cytoskeleton</keyword>
<evidence type="ECO:0000259" key="7">
    <source>
        <dbReference type="Pfam" id="PF04130"/>
    </source>
</evidence>
<dbReference type="OrthoDB" id="775571at2759"/>